<accession>A0A418QLT0</accession>
<dbReference type="GO" id="GO:0003677">
    <property type="term" value="F:DNA binding"/>
    <property type="evidence" value="ECO:0007669"/>
    <property type="project" value="InterPro"/>
</dbReference>
<dbReference type="CDD" id="cd00093">
    <property type="entry name" value="HTH_XRE"/>
    <property type="match status" value="1"/>
</dbReference>
<dbReference type="Gene3D" id="1.10.260.40">
    <property type="entry name" value="lambda repressor-like DNA-binding domains"/>
    <property type="match status" value="1"/>
</dbReference>
<protein>
    <submittedName>
        <fullName evidence="1">Uncharacterized protein</fullName>
    </submittedName>
</protein>
<reference evidence="1 2" key="1">
    <citation type="submission" date="2019-01" db="EMBL/GenBank/DDBJ databases">
        <title>Hymenobacter humicola sp. nov., isolated from soils in Antarctica.</title>
        <authorList>
            <person name="Sedlacek I."/>
            <person name="Holochova P."/>
            <person name="Kralova S."/>
            <person name="Pantucek R."/>
            <person name="Stankova E."/>
            <person name="Vrbovska V."/>
            <person name="Kristofova L."/>
            <person name="Svec P."/>
            <person name="Busse H.-J."/>
        </authorList>
    </citation>
    <scope>NUCLEOTIDE SEQUENCE [LARGE SCALE GENOMIC DNA]</scope>
    <source>
        <strain evidence="1 2">CCM 8852</strain>
    </source>
</reference>
<keyword evidence="2" id="KW-1185">Reference proteome</keyword>
<sequence>MLAEVRRYFGLPQWELAAFLGVSSELVKHIEAGRRSLSGPVLLRLNELACLLPAHPESIAAVAPDSPGPSFAGPPEAAPVLARLDVCQHRAAQQRRQLARLTAALALARRWEQALPELLTTAPAPADTSAGAARRRRWLAARAQETADALGPAAAARYHLLRVRLEALEAEAAALRTLLPADV</sequence>
<dbReference type="AlphaFoldDB" id="A0A418QLT0"/>
<comment type="caution">
    <text evidence="1">The sequence shown here is derived from an EMBL/GenBank/DDBJ whole genome shotgun (WGS) entry which is preliminary data.</text>
</comment>
<proteinExistence type="predicted"/>
<dbReference type="EMBL" id="QYCN01000045">
    <property type="protein sequence ID" value="RIY06050.1"/>
    <property type="molecule type" value="Genomic_DNA"/>
</dbReference>
<evidence type="ECO:0000313" key="1">
    <source>
        <dbReference type="EMBL" id="RIY06050.1"/>
    </source>
</evidence>
<dbReference type="SUPFAM" id="SSF47413">
    <property type="entry name" value="lambda repressor-like DNA-binding domains"/>
    <property type="match status" value="1"/>
</dbReference>
<dbReference type="InterPro" id="IPR010982">
    <property type="entry name" value="Lambda_DNA-bd_dom_sf"/>
</dbReference>
<dbReference type="Proteomes" id="UP000284250">
    <property type="component" value="Unassembled WGS sequence"/>
</dbReference>
<gene>
    <name evidence="1" type="ORF">D0T11_19620</name>
</gene>
<evidence type="ECO:0000313" key="2">
    <source>
        <dbReference type="Proteomes" id="UP000284250"/>
    </source>
</evidence>
<organism evidence="1 2">
    <name type="scientific">Hymenobacter rubripertinctus</name>
    <dbReference type="NCBI Taxonomy" id="2029981"/>
    <lineage>
        <taxon>Bacteria</taxon>
        <taxon>Pseudomonadati</taxon>
        <taxon>Bacteroidota</taxon>
        <taxon>Cytophagia</taxon>
        <taxon>Cytophagales</taxon>
        <taxon>Hymenobacteraceae</taxon>
        <taxon>Hymenobacter</taxon>
    </lineage>
</organism>
<name>A0A418QLT0_9BACT</name>
<dbReference type="InterPro" id="IPR001387">
    <property type="entry name" value="Cro/C1-type_HTH"/>
</dbReference>